<dbReference type="SMART" id="SM00116">
    <property type="entry name" value="CBS"/>
    <property type="match status" value="2"/>
</dbReference>
<dbReference type="PANTHER" id="PTHR43080">
    <property type="entry name" value="CBS DOMAIN-CONTAINING PROTEIN CBSX3, MITOCHONDRIAL"/>
    <property type="match status" value="1"/>
</dbReference>
<proteinExistence type="predicted"/>
<keyword evidence="1 2" id="KW-0129">CBS domain</keyword>
<feature type="domain" description="CBS" evidence="3">
    <location>
        <begin position="133"/>
        <end position="192"/>
    </location>
</feature>
<evidence type="ECO:0000313" key="4">
    <source>
        <dbReference type="EMBL" id="CAE2243998.1"/>
    </source>
</evidence>
<evidence type="ECO:0000256" key="2">
    <source>
        <dbReference type="PROSITE-ProRule" id="PRU00703"/>
    </source>
</evidence>
<dbReference type="InterPro" id="IPR051257">
    <property type="entry name" value="Diverse_CBS-Domain"/>
</dbReference>
<accession>A0A7S4MVG7</accession>
<name>A0A7S4MVG7_9STRA</name>
<dbReference type="SUPFAM" id="SSF54631">
    <property type="entry name" value="CBS-domain pair"/>
    <property type="match status" value="1"/>
</dbReference>
<sequence length="211" mass="22871">MLGRVSASIARQCRASVPLQRSLAPRAAGVSCVSAQQLHHAAPQVRSFASPAVQESLMASDAWKKSCYVEIDYTIDENMTVYDCVQRFSAFDIGCLVTIDEKGEISGVISERDYVNKIALLGRDSKGTLIKEISTKSANLVTATPKDSVDVCMSKMLTKDIRHLPLLDDDGKVVGMLSIKDLVKSAMAEREKTIKTLSDFALGKGGHFGSE</sequence>
<gene>
    <name evidence="4" type="ORF">OAUR00152_LOCUS17733</name>
</gene>
<reference evidence="4" key="1">
    <citation type="submission" date="2021-01" db="EMBL/GenBank/DDBJ databases">
        <authorList>
            <person name="Corre E."/>
            <person name="Pelletier E."/>
            <person name="Niang G."/>
            <person name="Scheremetjew M."/>
            <person name="Finn R."/>
            <person name="Kale V."/>
            <person name="Holt S."/>
            <person name="Cochrane G."/>
            <person name="Meng A."/>
            <person name="Brown T."/>
            <person name="Cohen L."/>
        </authorList>
    </citation>
    <scope>NUCLEOTIDE SEQUENCE</scope>
    <source>
        <strain evidence="4">Isolate 1302-5</strain>
    </source>
</reference>
<dbReference type="InterPro" id="IPR046342">
    <property type="entry name" value="CBS_dom_sf"/>
</dbReference>
<dbReference type="Pfam" id="PF00571">
    <property type="entry name" value="CBS"/>
    <property type="match status" value="2"/>
</dbReference>
<dbReference type="CDD" id="cd04623">
    <property type="entry name" value="CBS_pair_bac_euk"/>
    <property type="match status" value="1"/>
</dbReference>
<dbReference type="InterPro" id="IPR044725">
    <property type="entry name" value="CBSX3_CBS_dom"/>
</dbReference>
<dbReference type="PANTHER" id="PTHR43080:SF2">
    <property type="entry name" value="CBS DOMAIN-CONTAINING PROTEIN"/>
    <property type="match status" value="1"/>
</dbReference>
<organism evidence="4">
    <name type="scientific">Odontella aurita</name>
    <dbReference type="NCBI Taxonomy" id="265563"/>
    <lineage>
        <taxon>Eukaryota</taxon>
        <taxon>Sar</taxon>
        <taxon>Stramenopiles</taxon>
        <taxon>Ochrophyta</taxon>
        <taxon>Bacillariophyta</taxon>
        <taxon>Mediophyceae</taxon>
        <taxon>Biddulphiophycidae</taxon>
        <taxon>Eupodiscales</taxon>
        <taxon>Odontellaceae</taxon>
        <taxon>Odontella</taxon>
    </lineage>
</organism>
<feature type="domain" description="CBS" evidence="3">
    <location>
        <begin position="68"/>
        <end position="125"/>
    </location>
</feature>
<evidence type="ECO:0000259" key="3">
    <source>
        <dbReference type="PROSITE" id="PS51371"/>
    </source>
</evidence>
<dbReference type="AlphaFoldDB" id="A0A7S4MVG7"/>
<dbReference type="Gene3D" id="3.10.580.10">
    <property type="entry name" value="CBS-domain"/>
    <property type="match status" value="1"/>
</dbReference>
<dbReference type="InterPro" id="IPR000644">
    <property type="entry name" value="CBS_dom"/>
</dbReference>
<dbReference type="EMBL" id="HBKQ01026185">
    <property type="protein sequence ID" value="CAE2243998.1"/>
    <property type="molecule type" value="Transcribed_RNA"/>
</dbReference>
<protein>
    <recommendedName>
        <fullName evidence="3">CBS domain-containing protein</fullName>
    </recommendedName>
</protein>
<dbReference type="PROSITE" id="PS51371">
    <property type="entry name" value="CBS"/>
    <property type="match status" value="2"/>
</dbReference>
<evidence type="ECO:0000256" key="1">
    <source>
        <dbReference type="ARBA" id="ARBA00023122"/>
    </source>
</evidence>